<comment type="caution">
    <text evidence="9">The sequence shown here is derived from an EMBL/GenBank/DDBJ whole genome shotgun (WGS) entry which is preliminary data.</text>
</comment>
<dbReference type="CDD" id="cd02440">
    <property type="entry name" value="AdoMet_MTases"/>
    <property type="match status" value="1"/>
</dbReference>
<name>A0A265N9H0_9BACI</name>
<comment type="function">
    <text evidence="5">Methylates the class 1 translation termination release factors RF1/PrfA and RF2/PrfB on the glutamine residue of the universally conserved GGQ motif.</text>
</comment>
<keyword evidence="3 5" id="KW-0949">S-adenosyl-L-methionine</keyword>
<comment type="similarity">
    <text evidence="5">Belongs to the protein N5-glutamine methyltransferase family. PrmC subfamily.</text>
</comment>
<feature type="binding site" evidence="5">
    <location>
        <begin position="122"/>
        <end position="126"/>
    </location>
    <ligand>
        <name>S-adenosyl-L-methionine</name>
        <dbReference type="ChEBI" id="CHEBI:59789"/>
    </ligand>
</feature>
<keyword evidence="6" id="KW-0175">Coiled coil</keyword>
<feature type="domain" description="Methyltransferase small" evidence="7">
    <location>
        <begin position="114"/>
        <end position="197"/>
    </location>
</feature>
<dbReference type="GO" id="GO:0102559">
    <property type="term" value="F:peptide chain release factor N(5)-glutamine methyltransferase activity"/>
    <property type="evidence" value="ECO:0007669"/>
    <property type="project" value="UniProtKB-EC"/>
</dbReference>
<dbReference type="InterPro" id="IPR007848">
    <property type="entry name" value="Small_mtfrase_dom"/>
</dbReference>
<dbReference type="OrthoDB" id="9800643at2"/>
<dbReference type="InterPro" id="IPR004556">
    <property type="entry name" value="HemK-like"/>
</dbReference>
<dbReference type="Pfam" id="PF05175">
    <property type="entry name" value="MTS"/>
    <property type="match status" value="1"/>
</dbReference>
<dbReference type="GO" id="GO:0003676">
    <property type="term" value="F:nucleic acid binding"/>
    <property type="evidence" value="ECO:0007669"/>
    <property type="project" value="InterPro"/>
</dbReference>
<dbReference type="EC" id="2.1.1.297" evidence="5"/>
<feature type="binding site" evidence="5">
    <location>
        <position position="172"/>
    </location>
    <ligand>
        <name>S-adenosyl-L-methionine</name>
        <dbReference type="ChEBI" id="CHEBI:59789"/>
    </ligand>
</feature>
<sequence>MKKQYEVLKWASLFLEKYNRESRVAEILLQHHLQATRSEFYMNMQEAIPEAITKKYQADIENHAITGIPVQHLMGYEVFYGRAFSVNKHVLIPRPETEELVQQVIKVAKNSKVKQPVIADIGAGSGIIAITLAQELPNAKVYATDISEDALKTAKKNAEQLQADVTFLRGDFLGPLINKHIETDIIVSNPPYIASSEKAAMSDTVINFDPELALFAEEEGLAAYKKIITQSTKITKPESALAFEIGYLQGESVSELIKRAYPETAVQIIQDINQKDRIVFAKLK</sequence>
<reference evidence="9 10" key="1">
    <citation type="submission" date="2017-08" db="EMBL/GenBank/DDBJ databases">
        <title>Virgibacillus indicus sp. nov. and Virgibacillus profoundi sp. nov, two moderately halophilic bacteria isolated from marine sediment by using the Microfluidic Streak Plate.</title>
        <authorList>
            <person name="Xu B."/>
            <person name="Hu B."/>
            <person name="Wang J."/>
            <person name="Zhu Y."/>
            <person name="Huang L."/>
            <person name="Du W."/>
            <person name="Huang Y."/>
        </authorList>
    </citation>
    <scope>NUCLEOTIDE SEQUENCE [LARGE SCALE GENOMIC DNA]</scope>
    <source>
        <strain evidence="9 10">IO3-P2-C2</strain>
    </source>
</reference>
<dbReference type="SUPFAM" id="SSF53335">
    <property type="entry name" value="S-adenosyl-L-methionine-dependent methyltransferases"/>
    <property type="match status" value="1"/>
</dbReference>
<comment type="catalytic activity">
    <reaction evidence="4 5">
        <text>L-glutaminyl-[peptide chain release factor] + S-adenosyl-L-methionine = N(5)-methyl-L-glutaminyl-[peptide chain release factor] + S-adenosyl-L-homocysteine + H(+)</text>
        <dbReference type="Rhea" id="RHEA:42896"/>
        <dbReference type="Rhea" id="RHEA-COMP:10271"/>
        <dbReference type="Rhea" id="RHEA-COMP:10272"/>
        <dbReference type="ChEBI" id="CHEBI:15378"/>
        <dbReference type="ChEBI" id="CHEBI:30011"/>
        <dbReference type="ChEBI" id="CHEBI:57856"/>
        <dbReference type="ChEBI" id="CHEBI:59789"/>
        <dbReference type="ChEBI" id="CHEBI:61891"/>
        <dbReference type="EC" id="2.1.1.297"/>
    </reaction>
</comment>
<dbReference type="NCBIfam" id="TIGR00536">
    <property type="entry name" value="hemK_fam"/>
    <property type="match status" value="1"/>
</dbReference>
<dbReference type="PANTHER" id="PTHR18895:SF74">
    <property type="entry name" value="MTRF1L RELEASE FACTOR GLUTAMINE METHYLTRANSFERASE"/>
    <property type="match status" value="1"/>
</dbReference>
<keyword evidence="2 5" id="KW-0808">Transferase</keyword>
<dbReference type="PROSITE" id="PS00092">
    <property type="entry name" value="N6_MTASE"/>
    <property type="match status" value="1"/>
</dbReference>
<dbReference type="Proteomes" id="UP000216498">
    <property type="component" value="Unassembled WGS sequence"/>
</dbReference>
<evidence type="ECO:0000259" key="7">
    <source>
        <dbReference type="Pfam" id="PF05175"/>
    </source>
</evidence>
<keyword evidence="1 5" id="KW-0489">Methyltransferase</keyword>
<feature type="domain" description="Release factor glutamine methyltransferase N-terminal" evidence="8">
    <location>
        <begin position="6"/>
        <end position="75"/>
    </location>
</feature>
<evidence type="ECO:0000313" key="10">
    <source>
        <dbReference type="Proteomes" id="UP000216498"/>
    </source>
</evidence>
<evidence type="ECO:0000256" key="6">
    <source>
        <dbReference type="SAM" id="Coils"/>
    </source>
</evidence>
<feature type="binding site" evidence="5">
    <location>
        <position position="145"/>
    </location>
    <ligand>
        <name>S-adenosyl-L-methionine</name>
        <dbReference type="ChEBI" id="CHEBI:59789"/>
    </ligand>
</feature>
<dbReference type="RefSeq" id="WP_094886194.1">
    <property type="nucleotide sequence ID" value="NZ_NPMS01000005.1"/>
</dbReference>
<dbReference type="NCBIfam" id="TIGR03534">
    <property type="entry name" value="RF_mod_PrmC"/>
    <property type="match status" value="1"/>
</dbReference>
<dbReference type="GO" id="GO:0032259">
    <property type="term" value="P:methylation"/>
    <property type="evidence" value="ECO:0007669"/>
    <property type="project" value="UniProtKB-KW"/>
</dbReference>
<accession>A0A265N9H0</accession>
<organism evidence="9 10">
    <name type="scientific">Virgibacillus indicus</name>
    <dbReference type="NCBI Taxonomy" id="2024554"/>
    <lineage>
        <taxon>Bacteria</taxon>
        <taxon>Bacillati</taxon>
        <taxon>Bacillota</taxon>
        <taxon>Bacilli</taxon>
        <taxon>Bacillales</taxon>
        <taxon>Bacillaceae</taxon>
        <taxon>Virgibacillus</taxon>
    </lineage>
</organism>
<keyword evidence="10" id="KW-1185">Reference proteome</keyword>
<dbReference type="EMBL" id="NPMS01000005">
    <property type="protein sequence ID" value="OZU88455.1"/>
    <property type="molecule type" value="Genomic_DNA"/>
</dbReference>
<gene>
    <name evidence="5 9" type="primary">prmC</name>
    <name evidence="9" type="ORF">CIL03_12480</name>
</gene>
<dbReference type="PANTHER" id="PTHR18895">
    <property type="entry name" value="HEMK METHYLTRANSFERASE"/>
    <property type="match status" value="1"/>
</dbReference>
<dbReference type="HAMAP" id="MF_02126">
    <property type="entry name" value="RF_methyltr_PrmC"/>
    <property type="match status" value="1"/>
</dbReference>
<dbReference type="InterPro" id="IPR029063">
    <property type="entry name" value="SAM-dependent_MTases_sf"/>
</dbReference>
<feature type="binding site" evidence="5">
    <location>
        <position position="189"/>
    </location>
    <ligand>
        <name>S-adenosyl-L-methionine</name>
        <dbReference type="ChEBI" id="CHEBI:59789"/>
    </ligand>
</feature>
<dbReference type="InterPro" id="IPR002052">
    <property type="entry name" value="DNA_methylase_N6_adenine_CS"/>
</dbReference>
<evidence type="ECO:0000313" key="9">
    <source>
        <dbReference type="EMBL" id="OZU88455.1"/>
    </source>
</evidence>
<dbReference type="InterPro" id="IPR040758">
    <property type="entry name" value="PrmC_N"/>
</dbReference>
<feature type="coiled-coil region" evidence="6">
    <location>
        <begin position="144"/>
        <end position="171"/>
    </location>
</feature>
<dbReference type="InterPro" id="IPR050320">
    <property type="entry name" value="N5-glutamine_MTase"/>
</dbReference>
<evidence type="ECO:0000256" key="3">
    <source>
        <dbReference type="ARBA" id="ARBA00022691"/>
    </source>
</evidence>
<protein>
    <recommendedName>
        <fullName evidence="5">Release factor glutamine methyltransferase</fullName>
        <shortName evidence="5">RF MTase</shortName>
        <ecNumber evidence="5">2.1.1.297</ecNumber>
    </recommendedName>
    <alternativeName>
        <fullName evidence="5">N5-glutamine methyltransferase PrmC</fullName>
    </alternativeName>
    <alternativeName>
        <fullName evidence="5">Protein-(glutamine-N5) MTase PrmC</fullName>
    </alternativeName>
    <alternativeName>
        <fullName evidence="5">Protein-glutamine N-methyltransferase PrmC</fullName>
    </alternativeName>
</protein>
<evidence type="ECO:0000256" key="1">
    <source>
        <dbReference type="ARBA" id="ARBA00022603"/>
    </source>
</evidence>
<evidence type="ECO:0000256" key="4">
    <source>
        <dbReference type="ARBA" id="ARBA00048391"/>
    </source>
</evidence>
<dbReference type="Pfam" id="PF17827">
    <property type="entry name" value="PrmC_N"/>
    <property type="match status" value="1"/>
</dbReference>
<evidence type="ECO:0000256" key="5">
    <source>
        <dbReference type="HAMAP-Rule" id="MF_02126"/>
    </source>
</evidence>
<dbReference type="Gene3D" id="3.40.50.150">
    <property type="entry name" value="Vaccinia Virus protein VP39"/>
    <property type="match status" value="1"/>
</dbReference>
<feature type="binding site" evidence="5">
    <location>
        <begin position="189"/>
        <end position="192"/>
    </location>
    <ligand>
        <name>substrate</name>
    </ligand>
</feature>
<dbReference type="AlphaFoldDB" id="A0A265N9H0"/>
<dbReference type="Gene3D" id="1.10.8.10">
    <property type="entry name" value="DNA helicase RuvA subunit, C-terminal domain"/>
    <property type="match status" value="1"/>
</dbReference>
<dbReference type="InterPro" id="IPR019874">
    <property type="entry name" value="RF_methyltr_PrmC"/>
</dbReference>
<evidence type="ECO:0000256" key="2">
    <source>
        <dbReference type="ARBA" id="ARBA00022679"/>
    </source>
</evidence>
<proteinExistence type="inferred from homology"/>
<evidence type="ECO:0000259" key="8">
    <source>
        <dbReference type="Pfam" id="PF17827"/>
    </source>
</evidence>